<dbReference type="InterPro" id="IPR011659">
    <property type="entry name" value="WD40"/>
</dbReference>
<dbReference type="SUPFAM" id="SSF82171">
    <property type="entry name" value="DPP6 N-terminal domain-like"/>
    <property type="match status" value="1"/>
</dbReference>
<dbReference type="RefSeq" id="WP_235955383.1">
    <property type="nucleotide sequence ID" value="NZ_JAAVTK010000002.1"/>
</dbReference>
<keyword evidence="9" id="KW-1185">Reference proteome</keyword>
<accession>A0ABX1HGG0</accession>
<dbReference type="InterPro" id="IPR006665">
    <property type="entry name" value="OmpA-like"/>
</dbReference>
<dbReference type="PRINTS" id="PR01021">
    <property type="entry name" value="OMPADOMAIN"/>
</dbReference>
<dbReference type="InterPro" id="IPR011042">
    <property type="entry name" value="6-blade_b-propeller_TolB-like"/>
</dbReference>
<evidence type="ECO:0000259" key="7">
    <source>
        <dbReference type="PROSITE" id="PS51123"/>
    </source>
</evidence>
<organism evidence="8 9">
    <name type="scientific">Hymenobacter artigasi</name>
    <dbReference type="NCBI Taxonomy" id="2719616"/>
    <lineage>
        <taxon>Bacteria</taxon>
        <taxon>Pseudomonadati</taxon>
        <taxon>Bacteroidota</taxon>
        <taxon>Cytophagia</taxon>
        <taxon>Cytophagales</taxon>
        <taxon>Hymenobacteraceae</taxon>
        <taxon>Hymenobacter</taxon>
    </lineage>
</organism>
<dbReference type="SUPFAM" id="SSF103088">
    <property type="entry name" value="OmpA-like"/>
    <property type="match status" value="1"/>
</dbReference>
<dbReference type="Pfam" id="PF00691">
    <property type="entry name" value="OmpA"/>
    <property type="match status" value="1"/>
</dbReference>
<dbReference type="PANTHER" id="PTHR30329:SF21">
    <property type="entry name" value="LIPOPROTEIN YIAD-RELATED"/>
    <property type="match status" value="1"/>
</dbReference>
<evidence type="ECO:0000313" key="8">
    <source>
        <dbReference type="EMBL" id="NKI88162.1"/>
    </source>
</evidence>
<evidence type="ECO:0000256" key="5">
    <source>
        <dbReference type="SAM" id="MobiDB-lite"/>
    </source>
</evidence>
<proteinExistence type="predicted"/>
<dbReference type="InterPro" id="IPR050330">
    <property type="entry name" value="Bact_OuterMem_StrucFunc"/>
</dbReference>
<dbReference type="PROSITE" id="PS51123">
    <property type="entry name" value="OMPA_2"/>
    <property type="match status" value="1"/>
</dbReference>
<evidence type="ECO:0000313" key="9">
    <source>
        <dbReference type="Proteomes" id="UP000717634"/>
    </source>
</evidence>
<reference evidence="8 9" key="1">
    <citation type="submission" date="2020-03" db="EMBL/GenBank/DDBJ databases">
        <title>Genomic Encyclopedia of Type Strains, Phase IV (KMG-V): Genome sequencing to study the core and pangenomes of soil and plant-associated prokaryotes.</title>
        <authorList>
            <person name="Whitman W."/>
        </authorList>
    </citation>
    <scope>NUCLEOTIDE SEQUENCE [LARGE SCALE GENOMIC DNA]</scope>
    <source>
        <strain evidence="8 9">1B</strain>
    </source>
</reference>
<dbReference type="Pfam" id="PF07676">
    <property type="entry name" value="PD40"/>
    <property type="match status" value="1"/>
</dbReference>
<dbReference type="EMBL" id="JAAVTK010000002">
    <property type="protein sequence ID" value="NKI88162.1"/>
    <property type="molecule type" value="Genomic_DNA"/>
</dbReference>
<feature type="domain" description="OmpA-like" evidence="7">
    <location>
        <begin position="589"/>
        <end position="707"/>
    </location>
</feature>
<comment type="subcellular location">
    <subcellularLocation>
        <location evidence="1">Cell outer membrane</location>
    </subcellularLocation>
</comment>
<dbReference type="Proteomes" id="UP000717634">
    <property type="component" value="Unassembled WGS sequence"/>
</dbReference>
<evidence type="ECO:0000256" key="2">
    <source>
        <dbReference type="ARBA" id="ARBA00023136"/>
    </source>
</evidence>
<dbReference type="Gene3D" id="3.30.1330.60">
    <property type="entry name" value="OmpA-like domain"/>
    <property type="match status" value="1"/>
</dbReference>
<dbReference type="CDD" id="cd07185">
    <property type="entry name" value="OmpA_C-like"/>
    <property type="match status" value="1"/>
</dbReference>
<keyword evidence="8" id="KW-0282">Flagellum</keyword>
<feature type="region of interest" description="Disordered" evidence="5">
    <location>
        <begin position="30"/>
        <end position="73"/>
    </location>
</feature>
<keyword evidence="2 4" id="KW-0472">Membrane</keyword>
<dbReference type="InterPro" id="IPR036737">
    <property type="entry name" value="OmpA-like_sf"/>
</dbReference>
<protein>
    <submittedName>
        <fullName evidence="8">Flagellar motor protein MotB</fullName>
    </submittedName>
</protein>
<evidence type="ECO:0000256" key="4">
    <source>
        <dbReference type="PROSITE-ProRule" id="PRU00473"/>
    </source>
</evidence>
<dbReference type="InterPro" id="IPR006664">
    <property type="entry name" value="OMP_bac"/>
</dbReference>
<dbReference type="Gene3D" id="2.120.10.30">
    <property type="entry name" value="TolB, C-terminal domain"/>
    <property type="match status" value="1"/>
</dbReference>
<evidence type="ECO:0000256" key="3">
    <source>
        <dbReference type="ARBA" id="ARBA00023237"/>
    </source>
</evidence>
<feature type="compositionally biased region" description="Low complexity" evidence="5">
    <location>
        <begin position="41"/>
        <end position="73"/>
    </location>
</feature>
<evidence type="ECO:0000256" key="1">
    <source>
        <dbReference type="ARBA" id="ARBA00004442"/>
    </source>
</evidence>
<feature type="chain" id="PRO_5045421722" evidence="6">
    <location>
        <begin position="33"/>
        <end position="720"/>
    </location>
</feature>
<gene>
    <name evidence="8" type="ORF">HBN54_000749</name>
</gene>
<keyword evidence="6" id="KW-0732">Signal</keyword>
<name>A0ABX1HGG0_9BACT</name>
<sequence length="720" mass="80600">MFKTLPMSALLRRSWLLLSAAAWLLTSPTAQAQRRPTQRIPAAASPSADTTSGGASAAPKKAATSHPAAAAPKPAIMPGAYRVRGLNSRVSRKLHLRPDGTPDFININKYSFFEDKKALKAIAKAEKRRQYHQTRLLLEDYVARFGPVNFEKNTNMLWRLGQLLERDSQSVKAKAYYRLALKHSRADTKRVQLYYDSLEQKNTALYVPLKTYYDLVEYRKNLNTFHPPKGVYTSMGDAINSKAADYGPALAGNDSLIIFSSKRKRRGLTGVVDEDLYTSHREGVSWSDAEPLPKPINSPNNEGSACLSKDGKTIYFARCECATCHGNCDLYTATRGKDGKWSAPKSLGPMVNSLGWDSQPTLSQGEDTLYFASDRLGGFGLSDIYYTHKLRDGRWSPAENAGPVVNTRESEVSPFYHPLYHVLYFSSRGQLLNFGDFDIYKTYRVGGRWQEPRNIGPLVNGKGSEYYFTIDRESKNLYYARSEAQEINNLDLYSFPLPMEAQPLATTKVEGTLMDSVSSKPLKGIVSIIDTDNGIEVASKFIRPDGTFDFELIEGSHYAMLIQSNDFFSVEKQFALKGDTVMTLLTNSIDYKLPLIFKNLEFEQGKAAVLPSMHSTLDRIALFLVDHPTFRLSITGHTDTSGDPDVNEKLSQDRAEAIRRYIERKGKIAPNRIESFGYGSSHPLKDEVTEDDAKVNRRVEFKLVRPEANDKPADGGGDWK</sequence>
<evidence type="ECO:0000256" key="6">
    <source>
        <dbReference type="SAM" id="SignalP"/>
    </source>
</evidence>
<keyword evidence="8" id="KW-0969">Cilium</keyword>
<keyword evidence="3" id="KW-0998">Cell outer membrane</keyword>
<comment type="caution">
    <text evidence="8">The sequence shown here is derived from an EMBL/GenBank/DDBJ whole genome shotgun (WGS) entry which is preliminary data.</text>
</comment>
<keyword evidence="8" id="KW-0966">Cell projection</keyword>
<dbReference type="PANTHER" id="PTHR30329">
    <property type="entry name" value="STATOR ELEMENT OF FLAGELLAR MOTOR COMPLEX"/>
    <property type="match status" value="1"/>
</dbReference>
<feature type="signal peptide" evidence="6">
    <location>
        <begin position="1"/>
        <end position="32"/>
    </location>
</feature>